<dbReference type="Gramene" id="Psat03G0297700-T1">
    <property type="protein sequence ID" value="KAI5427772.1"/>
    <property type="gene ID" value="KIW84_032977"/>
</dbReference>
<name>A0A9D4XVP5_PEA</name>
<protein>
    <recommendedName>
        <fullName evidence="1">DUF7745 domain-containing protein</fullName>
    </recommendedName>
</protein>
<comment type="caution">
    <text evidence="2">The sequence shown here is derived from an EMBL/GenBank/DDBJ whole genome shotgun (WGS) entry which is preliminary data.</text>
</comment>
<sequence length="122" mass="13620">MESGKRKTLQLKIREPKTDNLRNYAMSMSKGRKNSLNCKFGKILDLLNVPVQKEAFIALAQSFDPTLRGDATDGPHRLLMVGRDVGDDGFDSSDVNPGRSRVTGLRLRMRRWMPVDSGGSLL</sequence>
<keyword evidence="3" id="KW-1185">Reference proteome</keyword>
<organism evidence="2 3">
    <name type="scientific">Pisum sativum</name>
    <name type="common">Garden pea</name>
    <name type="synonym">Lathyrus oleraceus</name>
    <dbReference type="NCBI Taxonomy" id="3888"/>
    <lineage>
        <taxon>Eukaryota</taxon>
        <taxon>Viridiplantae</taxon>
        <taxon>Streptophyta</taxon>
        <taxon>Embryophyta</taxon>
        <taxon>Tracheophyta</taxon>
        <taxon>Spermatophyta</taxon>
        <taxon>Magnoliopsida</taxon>
        <taxon>eudicotyledons</taxon>
        <taxon>Gunneridae</taxon>
        <taxon>Pentapetalae</taxon>
        <taxon>rosids</taxon>
        <taxon>fabids</taxon>
        <taxon>Fabales</taxon>
        <taxon>Fabaceae</taxon>
        <taxon>Papilionoideae</taxon>
        <taxon>50 kb inversion clade</taxon>
        <taxon>NPAAA clade</taxon>
        <taxon>Hologalegina</taxon>
        <taxon>IRL clade</taxon>
        <taxon>Fabeae</taxon>
        <taxon>Lathyrus</taxon>
    </lineage>
</organism>
<dbReference type="AlphaFoldDB" id="A0A9D4XVP5"/>
<evidence type="ECO:0000313" key="3">
    <source>
        <dbReference type="Proteomes" id="UP001058974"/>
    </source>
</evidence>
<evidence type="ECO:0000313" key="2">
    <source>
        <dbReference type="EMBL" id="KAI5427772.1"/>
    </source>
</evidence>
<dbReference type="InterPro" id="IPR056647">
    <property type="entry name" value="DUF7745"/>
</dbReference>
<reference evidence="2 3" key="1">
    <citation type="journal article" date="2022" name="Nat. Genet.">
        <title>Improved pea reference genome and pan-genome highlight genomic features and evolutionary characteristics.</title>
        <authorList>
            <person name="Yang T."/>
            <person name="Liu R."/>
            <person name="Luo Y."/>
            <person name="Hu S."/>
            <person name="Wang D."/>
            <person name="Wang C."/>
            <person name="Pandey M.K."/>
            <person name="Ge S."/>
            <person name="Xu Q."/>
            <person name="Li N."/>
            <person name="Li G."/>
            <person name="Huang Y."/>
            <person name="Saxena R.K."/>
            <person name="Ji Y."/>
            <person name="Li M."/>
            <person name="Yan X."/>
            <person name="He Y."/>
            <person name="Liu Y."/>
            <person name="Wang X."/>
            <person name="Xiang C."/>
            <person name="Varshney R.K."/>
            <person name="Ding H."/>
            <person name="Gao S."/>
            <person name="Zong X."/>
        </authorList>
    </citation>
    <scope>NUCLEOTIDE SEQUENCE [LARGE SCALE GENOMIC DNA]</scope>
    <source>
        <strain evidence="2 3">cv. Zhongwan 6</strain>
    </source>
</reference>
<proteinExistence type="predicted"/>
<accession>A0A9D4XVP5</accession>
<feature type="domain" description="DUF7745" evidence="1">
    <location>
        <begin position="21"/>
        <end position="68"/>
    </location>
</feature>
<dbReference type="Proteomes" id="UP001058974">
    <property type="component" value="Chromosome 3"/>
</dbReference>
<dbReference type="Pfam" id="PF24924">
    <property type="entry name" value="DUF7745"/>
    <property type="match status" value="1"/>
</dbReference>
<evidence type="ECO:0000259" key="1">
    <source>
        <dbReference type="Pfam" id="PF24924"/>
    </source>
</evidence>
<dbReference type="EMBL" id="JAMSHJ010000003">
    <property type="protein sequence ID" value="KAI5427772.1"/>
    <property type="molecule type" value="Genomic_DNA"/>
</dbReference>
<gene>
    <name evidence="2" type="ORF">KIW84_032977</name>
</gene>